<dbReference type="AlphaFoldDB" id="A0A8V0XTM9"/>
<evidence type="ECO:0000256" key="3">
    <source>
        <dbReference type="ARBA" id="ARBA00004510"/>
    </source>
</evidence>
<evidence type="ECO:0000256" key="10">
    <source>
        <dbReference type="ARBA" id="ARBA00030786"/>
    </source>
</evidence>
<comment type="similarity">
    <text evidence="5">Belongs to the ABITRAM family.</text>
</comment>
<reference evidence="12" key="2">
    <citation type="submission" date="2025-08" db="UniProtKB">
        <authorList>
            <consortium name="Ensembl"/>
        </authorList>
    </citation>
    <scope>IDENTIFICATION</scope>
    <source>
        <strain evidence="12">broiler</strain>
    </source>
</reference>
<evidence type="ECO:0000256" key="7">
    <source>
        <dbReference type="ARBA" id="ARBA00023242"/>
    </source>
</evidence>
<dbReference type="Pfam" id="PF01597">
    <property type="entry name" value="GCV_H"/>
    <property type="match status" value="1"/>
</dbReference>
<gene>
    <name evidence="12" type="primary">FAM206A</name>
</gene>
<dbReference type="InterPro" id="IPR011053">
    <property type="entry name" value="Single_hybrid_motif"/>
</dbReference>
<dbReference type="GO" id="GO:0030027">
    <property type="term" value="C:lamellipodium"/>
    <property type="evidence" value="ECO:0000318"/>
    <property type="project" value="GO_Central"/>
</dbReference>
<evidence type="ECO:0000256" key="4">
    <source>
        <dbReference type="ARBA" id="ARBA00004624"/>
    </source>
</evidence>
<dbReference type="GO" id="GO:0032433">
    <property type="term" value="C:filopodium tip"/>
    <property type="evidence" value="ECO:0000318"/>
    <property type="project" value="GO_Central"/>
</dbReference>
<dbReference type="GO" id="GO:0030425">
    <property type="term" value="C:dendrite"/>
    <property type="evidence" value="ECO:0000318"/>
    <property type="project" value="GO_Central"/>
</dbReference>
<sequence length="287" mass="31580">SKCSFSLLFYSHSPFSCHYQAYYIVYFPHVYKLPCSSKRLCLPLHPLQQLLLVLGAWTQYCRRALTVFVLSSTFPPLRRALLNTRDGAVHPPQGAAPQGGSRPRGGATRAPCGRQHGGGRGVGRGAVLHALVQDVKGRPCEDFCVLQHSNRICVITLAEAHPLLQPGKTITSINYQISPNCSRLQNKVSGKSKRGAQFLTELAPLCRIASSDGEEYTIYSCIRGRLIEVNENILSNPALLQEKPSTEGYIAVVLPKFEESKSVTQGLLTPEEYKEVLLKRQNSSSGS</sequence>
<dbReference type="GeneTree" id="ENSGT00450000040303"/>
<dbReference type="GO" id="GO:0051489">
    <property type="term" value="P:regulation of filopodium assembly"/>
    <property type="evidence" value="ECO:0000318"/>
    <property type="project" value="GO_Central"/>
</dbReference>
<dbReference type="Ensembl" id="ENSGALT00010018271.1">
    <property type="protein sequence ID" value="ENSGALP00010010036.1"/>
    <property type="gene ID" value="ENSGALG00010007671.1"/>
</dbReference>
<keyword evidence="13" id="KW-1185">Reference proteome</keyword>
<dbReference type="PANTHER" id="PTHR13651:SF0">
    <property type="entry name" value="PROTEIN ABITRAM"/>
    <property type="match status" value="1"/>
</dbReference>
<evidence type="ECO:0000256" key="6">
    <source>
        <dbReference type="ARBA" id="ARBA00019325"/>
    </source>
</evidence>
<dbReference type="OrthoDB" id="48130at2759"/>
<evidence type="ECO:0000256" key="2">
    <source>
        <dbReference type="ARBA" id="ARBA00004324"/>
    </source>
</evidence>
<dbReference type="GO" id="GO:0048813">
    <property type="term" value="P:dendrite morphogenesis"/>
    <property type="evidence" value="ECO:0000318"/>
    <property type="project" value="GO_Central"/>
</dbReference>
<dbReference type="GO" id="GO:0030833">
    <property type="term" value="P:regulation of actin filament polymerization"/>
    <property type="evidence" value="ECO:0000318"/>
    <property type="project" value="GO_Central"/>
</dbReference>
<evidence type="ECO:0000256" key="8">
    <source>
        <dbReference type="ARBA" id="ARBA00023273"/>
    </source>
</evidence>
<dbReference type="SUPFAM" id="SSF51230">
    <property type="entry name" value="Single hybrid motif"/>
    <property type="match status" value="1"/>
</dbReference>
<reference evidence="12" key="3">
    <citation type="submission" date="2025-09" db="UniProtKB">
        <authorList>
            <consortium name="Ensembl"/>
        </authorList>
    </citation>
    <scope>IDENTIFICATION</scope>
    <source>
        <strain evidence="12">broiler</strain>
    </source>
</reference>
<dbReference type="Gene3D" id="2.40.50.100">
    <property type="match status" value="1"/>
</dbReference>
<evidence type="ECO:0000256" key="9">
    <source>
        <dbReference type="ARBA" id="ARBA00030463"/>
    </source>
</evidence>
<organism evidence="12 13">
    <name type="scientific">Gallus gallus</name>
    <name type="common">Chicken</name>
    <dbReference type="NCBI Taxonomy" id="9031"/>
    <lineage>
        <taxon>Eukaryota</taxon>
        <taxon>Metazoa</taxon>
        <taxon>Chordata</taxon>
        <taxon>Craniata</taxon>
        <taxon>Vertebrata</taxon>
        <taxon>Euteleostomi</taxon>
        <taxon>Archelosauria</taxon>
        <taxon>Archosauria</taxon>
        <taxon>Dinosauria</taxon>
        <taxon>Saurischia</taxon>
        <taxon>Theropoda</taxon>
        <taxon>Coelurosauria</taxon>
        <taxon>Aves</taxon>
        <taxon>Neognathae</taxon>
        <taxon>Galloanserae</taxon>
        <taxon>Galliformes</taxon>
        <taxon>Phasianidae</taxon>
        <taxon>Phasianinae</taxon>
        <taxon>Gallus</taxon>
    </lineage>
</organism>
<evidence type="ECO:0000313" key="12">
    <source>
        <dbReference type="Ensembl" id="ENSGALP00010010036.1"/>
    </source>
</evidence>
<dbReference type="Proteomes" id="UP000000539">
    <property type="component" value="Chromosome 2"/>
</dbReference>
<protein>
    <recommendedName>
        <fullName evidence="6">Protein Abitram</fullName>
    </recommendedName>
    <alternativeName>
        <fullName evidence="9">Actin-binding transcription modulator</fullName>
    </alternativeName>
    <alternativeName>
        <fullName evidence="10">Protein Simiate</fullName>
    </alternativeName>
</protein>
<keyword evidence="8" id="KW-0966">Cell projection</keyword>
<dbReference type="InterPro" id="IPR039169">
    <property type="entry name" value="Abitram"/>
</dbReference>
<keyword evidence="7" id="KW-0539">Nucleus</keyword>
<dbReference type="PANTHER" id="PTHR13651">
    <property type="entry name" value="PROTEIN ABITRAM"/>
    <property type="match status" value="1"/>
</dbReference>
<accession>A0A8V0XTM9</accession>
<dbReference type="GO" id="GO:0005634">
    <property type="term" value="C:nucleus"/>
    <property type="evidence" value="ECO:0000318"/>
    <property type="project" value="GO_Central"/>
</dbReference>
<dbReference type="InterPro" id="IPR033753">
    <property type="entry name" value="GCV_H/Fam206"/>
</dbReference>
<dbReference type="GO" id="GO:0030426">
    <property type="term" value="C:growth cone"/>
    <property type="evidence" value="ECO:0007669"/>
    <property type="project" value="UniProtKB-SubCell"/>
</dbReference>
<feature type="region of interest" description="Disordered" evidence="11">
    <location>
        <begin position="87"/>
        <end position="120"/>
    </location>
</feature>
<comment type="subcellular location">
    <subcellularLocation>
        <location evidence="1">Cell projection</location>
        <location evidence="1">Dendrite</location>
    </subcellularLocation>
    <subcellularLocation>
        <location evidence="4">Cell projection</location>
        <location evidence="4">Growth cone</location>
    </subcellularLocation>
    <subcellularLocation>
        <location evidence="3">Cell projection</location>
        <location evidence="3">Lamellipodium</location>
    </subcellularLocation>
    <subcellularLocation>
        <location evidence="2">Nucleus speckle</location>
    </subcellularLocation>
</comment>
<dbReference type="GO" id="GO:0003785">
    <property type="term" value="F:actin monomer binding"/>
    <property type="evidence" value="ECO:0000318"/>
    <property type="project" value="GO_Central"/>
</dbReference>
<name>A0A8V0XTM9_CHICK</name>
<evidence type="ECO:0000256" key="11">
    <source>
        <dbReference type="SAM" id="MobiDB-lite"/>
    </source>
</evidence>
<dbReference type="FunCoup" id="A0A8V0XTM9">
    <property type="interactions" value="4"/>
</dbReference>
<evidence type="ECO:0000313" key="13">
    <source>
        <dbReference type="Proteomes" id="UP000000539"/>
    </source>
</evidence>
<dbReference type="FunFam" id="2.40.50.100:FF:000048">
    <property type="entry name" value="Protein Abitram"/>
    <property type="match status" value="1"/>
</dbReference>
<dbReference type="GO" id="GO:0016607">
    <property type="term" value="C:nuclear speck"/>
    <property type="evidence" value="ECO:0007669"/>
    <property type="project" value="UniProtKB-SubCell"/>
</dbReference>
<dbReference type="GO" id="GO:0051015">
    <property type="term" value="F:actin filament binding"/>
    <property type="evidence" value="ECO:0000318"/>
    <property type="project" value="GO_Central"/>
</dbReference>
<proteinExistence type="inferred from homology"/>
<evidence type="ECO:0000256" key="1">
    <source>
        <dbReference type="ARBA" id="ARBA00004279"/>
    </source>
</evidence>
<evidence type="ECO:0000256" key="5">
    <source>
        <dbReference type="ARBA" id="ARBA00010764"/>
    </source>
</evidence>
<reference evidence="12" key="1">
    <citation type="submission" date="2020-11" db="EMBL/GenBank/DDBJ databases">
        <title>Gallus gallus (Chicken) genome, bGalGal1, GRCg7b, maternal haplotype autosomes + Z &amp; W.</title>
        <authorList>
            <person name="Warren W."/>
            <person name="Formenti G."/>
            <person name="Fedrigo O."/>
            <person name="Haase B."/>
            <person name="Mountcastle J."/>
            <person name="Balacco J."/>
            <person name="Tracey A."/>
            <person name="Schneider V."/>
            <person name="Okimoto R."/>
            <person name="Cheng H."/>
            <person name="Hawken R."/>
            <person name="Howe K."/>
            <person name="Jarvis E.D."/>
        </authorList>
    </citation>
    <scope>NUCLEOTIDE SEQUENCE [LARGE SCALE GENOMIC DNA]</scope>
    <source>
        <strain evidence="12">Broiler</strain>
    </source>
</reference>